<gene>
    <name evidence="3" type="ORF">COCON_G00070970</name>
</gene>
<accession>A0A9Q1DT78</accession>
<evidence type="ECO:0000259" key="2">
    <source>
        <dbReference type="Pfam" id="PF05699"/>
    </source>
</evidence>
<reference evidence="3" key="1">
    <citation type="journal article" date="2023" name="Science">
        <title>Genome structures resolve the early diversification of teleost fishes.</title>
        <authorList>
            <person name="Parey E."/>
            <person name="Louis A."/>
            <person name="Montfort J."/>
            <person name="Bouchez O."/>
            <person name="Roques C."/>
            <person name="Iampietro C."/>
            <person name="Lluch J."/>
            <person name="Castinel A."/>
            <person name="Donnadieu C."/>
            <person name="Desvignes T."/>
            <person name="Floi Bucao C."/>
            <person name="Jouanno E."/>
            <person name="Wen M."/>
            <person name="Mejri S."/>
            <person name="Dirks R."/>
            <person name="Jansen H."/>
            <person name="Henkel C."/>
            <person name="Chen W.J."/>
            <person name="Zahm M."/>
            <person name="Cabau C."/>
            <person name="Klopp C."/>
            <person name="Thompson A.W."/>
            <person name="Robinson-Rechavi M."/>
            <person name="Braasch I."/>
            <person name="Lecointre G."/>
            <person name="Bobe J."/>
            <person name="Postlethwait J.H."/>
            <person name="Berthelot C."/>
            <person name="Roest Crollius H."/>
            <person name="Guiguen Y."/>
        </authorList>
    </citation>
    <scope>NUCLEOTIDE SEQUENCE</scope>
    <source>
        <strain evidence="3">Concon-B</strain>
    </source>
</reference>
<name>A0A9Q1DT78_CONCO</name>
<feature type="region of interest" description="Disordered" evidence="1">
    <location>
        <begin position="69"/>
        <end position="136"/>
    </location>
</feature>
<evidence type="ECO:0000313" key="3">
    <source>
        <dbReference type="EMBL" id="KAJ8280031.1"/>
    </source>
</evidence>
<protein>
    <recommendedName>
        <fullName evidence="2">HAT C-terminal dimerisation domain-containing protein</fullName>
    </recommendedName>
</protein>
<feature type="compositionally biased region" description="Acidic residues" evidence="1">
    <location>
        <begin position="126"/>
        <end position="135"/>
    </location>
</feature>
<dbReference type="PANTHER" id="PTHR45749">
    <property type="match status" value="1"/>
</dbReference>
<feature type="domain" description="HAT C-terminal dimerisation" evidence="2">
    <location>
        <begin position="770"/>
        <end position="825"/>
    </location>
</feature>
<dbReference type="AlphaFoldDB" id="A0A9Q1DT78"/>
<comment type="caution">
    <text evidence="3">The sequence shown here is derived from an EMBL/GenBank/DDBJ whole genome shotgun (WGS) entry which is preliminary data.</text>
</comment>
<dbReference type="PANTHER" id="PTHR45749:SF28">
    <property type="entry name" value="ZINC FINGER MYM-TYPE PROTEIN 1-LIKE-RELATED"/>
    <property type="match status" value="1"/>
</dbReference>
<feature type="compositionally biased region" description="Basic and acidic residues" evidence="1">
    <location>
        <begin position="69"/>
        <end position="93"/>
    </location>
</feature>
<dbReference type="GO" id="GO:0046983">
    <property type="term" value="F:protein dimerization activity"/>
    <property type="evidence" value="ECO:0007669"/>
    <property type="project" value="InterPro"/>
</dbReference>
<evidence type="ECO:0000313" key="4">
    <source>
        <dbReference type="Proteomes" id="UP001152803"/>
    </source>
</evidence>
<dbReference type="Pfam" id="PF05699">
    <property type="entry name" value="Dimer_Tnp_hAT"/>
    <property type="match status" value="1"/>
</dbReference>
<sequence>MKQFESALQSPRPLSAASSGEDMKTEPVMDSTDYTGLELRSCLIKSEDAEESIEGKNGCGMSREEELILSNIKEEEKEEGGERQREEVKTEDGVKDEEVEGKKEENDEPVLGGKINQTARGLNEDGTPDCEEQEEGLSTSCLLNRHEAPHPGSPVISSEGSAGQLHLHVEMVHPEEHSRITRSCLTSEVAITSTVSQAGVDLKDNSIKSLKQTPFPWRPLRDRLKVKELGPDRPDLNLKQQSGCRGRQYTRTFSRSWYDKKAWLAGCGESNALYCFPCLLFQTAGSDVVWTHSGVTDLKHLPDKCKKHELSRSHMENYLSLAMFGRPNITAQLDEGHRVGLRKHNEEVTKNRRLLSKIVDRVKSCGAFERAVRGRGETRTSEDPGVFGGSVNFDAALDEVLAEHLGNGAWFPGSSHALPGSSHALRDELLDELLDCMLAVLREHIIGEIGSADFLSIQADEIMDASARCQLVVLVRFLDKAHDVQERLFELIPLRSATSESVSSALLQRLALMLPGDQKGKLISQAVRQFFSDLGGFASFFSGSLERTGALDKTAARRTPRAGAGRWDFDSRAVGTVFERKDVLIQCLETIRDSGEFDSATIREAGGFLRLLEDVHFNFFLTLFHSIMPHVDILYAKLQKRTLDSAHLQGSIHKFTEDIQKIRDSLPTLCGQHGVSGSQQPGKRQRCLGPGEHEILAAEVCDAVLGHAKERFSFTKHLAALSACVSAYPVLNKGKLKSELSFLYSHDDFKACRRALALFRLFMDNGLQDTFSETVTLLKILITTPMTTAEAERGFSTLRRIKAFLRNPVAPERLNALAMLSMEQRMVNDVVDFNQKVIEKFAAQEGRRAEFMYK</sequence>
<dbReference type="InterPro" id="IPR008906">
    <property type="entry name" value="HATC_C_dom"/>
</dbReference>
<dbReference type="Proteomes" id="UP001152803">
    <property type="component" value="Unassembled WGS sequence"/>
</dbReference>
<evidence type="ECO:0000256" key="1">
    <source>
        <dbReference type="SAM" id="MobiDB-lite"/>
    </source>
</evidence>
<dbReference type="OrthoDB" id="6617140at2759"/>
<organism evidence="3 4">
    <name type="scientific">Conger conger</name>
    <name type="common">Conger eel</name>
    <name type="synonym">Muraena conger</name>
    <dbReference type="NCBI Taxonomy" id="82655"/>
    <lineage>
        <taxon>Eukaryota</taxon>
        <taxon>Metazoa</taxon>
        <taxon>Chordata</taxon>
        <taxon>Craniata</taxon>
        <taxon>Vertebrata</taxon>
        <taxon>Euteleostomi</taxon>
        <taxon>Actinopterygii</taxon>
        <taxon>Neopterygii</taxon>
        <taxon>Teleostei</taxon>
        <taxon>Anguilliformes</taxon>
        <taxon>Congridae</taxon>
        <taxon>Conger</taxon>
    </lineage>
</organism>
<proteinExistence type="predicted"/>
<feature type="region of interest" description="Disordered" evidence="1">
    <location>
        <begin position="1"/>
        <end position="35"/>
    </location>
</feature>
<keyword evidence="4" id="KW-1185">Reference proteome</keyword>
<dbReference type="EMBL" id="JAFJMO010000004">
    <property type="protein sequence ID" value="KAJ8280031.1"/>
    <property type="molecule type" value="Genomic_DNA"/>
</dbReference>